<feature type="region of interest" description="Disordered" evidence="1">
    <location>
        <begin position="61"/>
        <end position="82"/>
    </location>
</feature>
<feature type="compositionally biased region" description="Polar residues" evidence="1">
    <location>
        <begin position="166"/>
        <end position="188"/>
    </location>
</feature>
<feature type="region of interest" description="Disordered" evidence="1">
    <location>
        <begin position="435"/>
        <end position="457"/>
    </location>
</feature>
<evidence type="ECO:0000256" key="1">
    <source>
        <dbReference type="SAM" id="MobiDB-lite"/>
    </source>
</evidence>
<keyword evidence="2" id="KW-1185">Reference proteome</keyword>
<feature type="region of interest" description="Disordered" evidence="1">
    <location>
        <begin position="1"/>
        <end position="35"/>
    </location>
</feature>
<gene>
    <name evidence="3" type="primary">LOC116300190</name>
</gene>
<dbReference type="InParanoid" id="A0A6P8I9Y7"/>
<feature type="region of interest" description="Disordered" evidence="1">
    <location>
        <begin position="114"/>
        <end position="230"/>
    </location>
</feature>
<proteinExistence type="predicted"/>
<protein>
    <submittedName>
        <fullName evidence="3">DNA ligase 1-like</fullName>
    </submittedName>
</protein>
<feature type="compositionally biased region" description="Basic and acidic residues" evidence="1">
    <location>
        <begin position="435"/>
        <end position="445"/>
    </location>
</feature>
<accession>A0A6P8I9Y7</accession>
<feature type="compositionally biased region" description="Polar residues" evidence="1">
    <location>
        <begin position="446"/>
        <end position="456"/>
    </location>
</feature>
<dbReference type="Proteomes" id="UP000515163">
    <property type="component" value="Unplaced"/>
</dbReference>
<name>A0A6P8I9Y7_ACTTE</name>
<dbReference type="GeneID" id="116300190"/>
<reference evidence="3" key="1">
    <citation type="submission" date="2025-08" db="UniProtKB">
        <authorList>
            <consortium name="RefSeq"/>
        </authorList>
    </citation>
    <scope>IDENTIFICATION</scope>
    <source>
        <tissue evidence="3">Tentacle</tissue>
    </source>
</reference>
<organism evidence="2 3">
    <name type="scientific">Actinia tenebrosa</name>
    <name type="common">Australian red waratah sea anemone</name>
    <dbReference type="NCBI Taxonomy" id="6105"/>
    <lineage>
        <taxon>Eukaryota</taxon>
        <taxon>Metazoa</taxon>
        <taxon>Cnidaria</taxon>
        <taxon>Anthozoa</taxon>
        <taxon>Hexacorallia</taxon>
        <taxon>Actiniaria</taxon>
        <taxon>Actiniidae</taxon>
        <taxon>Actinia</taxon>
    </lineage>
</organism>
<feature type="compositionally biased region" description="Basic residues" evidence="1">
    <location>
        <begin position="128"/>
        <end position="155"/>
    </location>
</feature>
<dbReference type="AlphaFoldDB" id="A0A6P8I9Y7"/>
<dbReference type="OrthoDB" id="5990465at2759"/>
<evidence type="ECO:0000313" key="2">
    <source>
        <dbReference type="Proteomes" id="UP000515163"/>
    </source>
</evidence>
<sequence length="513" mass="58684">MNIKDCYPMRKRRSLDKTPGRSTNNDAGRLNTPRRIQSNHALAEQGLDVIWDNNSPSPSRTLLLGKRKKHAGSDSSSSGGEISDLVKKLADKTGQTPTNNSLLNYWLEEEVSHSDAAGDKHDGEKVKSVSKKKKQLKTPCRRPRELRKSRRNKNKLSKELEMLASIMQSETENVSTHPSTSTNQSSSIVLKPIKTEDNTFRSYTNSSDKDKMDTKSTTTNAELKSPPLPSVDDCDDFDWEEDEEGDVILSQVDLSGLCDDDTVTKDKMFTNTQFFNEQERSNQTLNCKLEKDSENENLDLDETSFVTESWDFDDDFDFDDNLDNKDQLLQTLDEVERTQSIISNIPSMSQTNNCTLRTIDVKEQDHVLDVKIAKMKYSQSKSSYVKEGNTTKKNANLKVEPSESRPMYTKVRSTIKYEENKEVFEVKNSRMEPFKGKPSYTKEKSINNYNTENKSNVLGEKNVNVKVEPSQSKPLYSKEEIERKKLQAQQKLKQKQKLKALVPKLDVYRLRRI</sequence>
<dbReference type="KEGG" id="aten:116300190"/>
<evidence type="ECO:0000313" key="3">
    <source>
        <dbReference type="RefSeq" id="XP_031564858.1"/>
    </source>
</evidence>
<feature type="compositionally biased region" description="Basic and acidic residues" evidence="1">
    <location>
        <begin position="114"/>
        <end position="127"/>
    </location>
</feature>
<dbReference type="RefSeq" id="XP_031564858.1">
    <property type="nucleotide sequence ID" value="XM_031708998.1"/>
</dbReference>